<keyword evidence="2" id="KW-1003">Cell membrane</keyword>
<proteinExistence type="predicted"/>
<evidence type="ECO:0000256" key="1">
    <source>
        <dbReference type="ARBA" id="ARBA00004651"/>
    </source>
</evidence>
<feature type="domain" description="ABC3 transporter permease C-terminal" evidence="7">
    <location>
        <begin position="379"/>
        <end position="494"/>
    </location>
</feature>
<organism evidence="9 10">
    <name type="scientific">Fibrisoma montanum</name>
    <dbReference type="NCBI Taxonomy" id="2305895"/>
    <lineage>
        <taxon>Bacteria</taxon>
        <taxon>Pseudomonadati</taxon>
        <taxon>Bacteroidota</taxon>
        <taxon>Cytophagia</taxon>
        <taxon>Cytophagales</taxon>
        <taxon>Spirosomataceae</taxon>
        <taxon>Fibrisoma</taxon>
    </lineage>
</organism>
<dbReference type="RefSeq" id="WP_119669127.1">
    <property type="nucleotide sequence ID" value="NZ_QXED01000005.1"/>
</dbReference>
<evidence type="ECO:0000256" key="2">
    <source>
        <dbReference type="ARBA" id="ARBA00022475"/>
    </source>
</evidence>
<dbReference type="InterPro" id="IPR025857">
    <property type="entry name" value="MacB_PCD"/>
</dbReference>
<protein>
    <submittedName>
        <fullName evidence="9">ABC transporter permease</fullName>
    </submittedName>
</protein>
<comment type="subcellular location">
    <subcellularLocation>
        <location evidence="1">Cell membrane</location>
        <topology evidence="1">Multi-pass membrane protein</topology>
    </subcellularLocation>
</comment>
<comment type="caution">
    <text evidence="9">The sequence shown here is derived from an EMBL/GenBank/DDBJ whole genome shotgun (WGS) entry which is preliminary data.</text>
</comment>
<dbReference type="InterPro" id="IPR047699">
    <property type="entry name" value="Permease_put_prefix"/>
</dbReference>
<accession>A0A418M628</accession>
<dbReference type="PANTHER" id="PTHR30572">
    <property type="entry name" value="MEMBRANE COMPONENT OF TRANSPORTER-RELATED"/>
    <property type="match status" value="1"/>
</dbReference>
<evidence type="ECO:0000259" key="7">
    <source>
        <dbReference type="Pfam" id="PF02687"/>
    </source>
</evidence>
<feature type="transmembrane region" description="Helical" evidence="6">
    <location>
        <begin position="110"/>
        <end position="129"/>
    </location>
</feature>
<dbReference type="EMBL" id="QXED01000005">
    <property type="protein sequence ID" value="RIV21333.1"/>
    <property type="molecule type" value="Genomic_DNA"/>
</dbReference>
<evidence type="ECO:0000259" key="8">
    <source>
        <dbReference type="Pfam" id="PF12704"/>
    </source>
</evidence>
<dbReference type="InterPro" id="IPR050250">
    <property type="entry name" value="Macrolide_Exporter_MacB"/>
</dbReference>
<keyword evidence="5 6" id="KW-0472">Membrane</keyword>
<gene>
    <name evidence="9" type="ORF">DYU11_18165</name>
</gene>
<evidence type="ECO:0000313" key="9">
    <source>
        <dbReference type="EMBL" id="RIV21333.1"/>
    </source>
</evidence>
<feature type="transmembrane region" description="Helical" evidence="6">
    <location>
        <begin position="852"/>
        <end position="872"/>
    </location>
</feature>
<dbReference type="PANTHER" id="PTHR30572:SF18">
    <property type="entry name" value="ABC-TYPE MACROLIDE FAMILY EXPORT SYSTEM PERMEASE COMPONENT 2"/>
    <property type="match status" value="1"/>
</dbReference>
<dbReference type="NCBIfam" id="NF038404">
    <property type="entry name" value="perm_prefix_2"/>
    <property type="match status" value="1"/>
</dbReference>
<dbReference type="OrthoDB" id="903373at2"/>
<evidence type="ECO:0000256" key="4">
    <source>
        <dbReference type="ARBA" id="ARBA00022989"/>
    </source>
</evidence>
<feature type="transmembrane region" description="Helical" evidence="6">
    <location>
        <begin position="430"/>
        <end position="450"/>
    </location>
</feature>
<feature type="domain" description="MacB-like periplasmic core" evidence="8">
    <location>
        <begin position="106"/>
        <end position="323"/>
    </location>
</feature>
<dbReference type="GO" id="GO:0022857">
    <property type="term" value="F:transmembrane transporter activity"/>
    <property type="evidence" value="ECO:0007669"/>
    <property type="project" value="TreeGrafter"/>
</dbReference>
<evidence type="ECO:0000256" key="3">
    <source>
        <dbReference type="ARBA" id="ARBA00022692"/>
    </source>
</evidence>
<reference evidence="9 10" key="1">
    <citation type="submission" date="2018-08" db="EMBL/GenBank/DDBJ databases">
        <title>Fibrisoma montanum sp. nov., isolated from Danxia mountain soil.</title>
        <authorList>
            <person name="Huang Y."/>
        </authorList>
    </citation>
    <scope>NUCLEOTIDE SEQUENCE [LARGE SCALE GENOMIC DNA]</scope>
    <source>
        <strain evidence="9 10">HYT19</strain>
    </source>
</reference>
<evidence type="ECO:0000256" key="6">
    <source>
        <dbReference type="SAM" id="Phobius"/>
    </source>
</evidence>
<feature type="transmembrane region" description="Helical" evidence="6">
    <location>
        <begin position="763"/>
        <end position="785"/>
    </location>
</feature>
<feature type="transmembrane region" description="Helical" evidence="6">
    <location>
        <begin position="516"/>
        <end position="535"/>
    </location>
</feature>
<evidence type="ECO:0000256" key="5">
    <source>
        <dbReference type="ARBA" id="ARBA00023136"/>
    </source>
</evidence>
<feature type="domain" description="ABC3 transporter permease C-terminal" evidence="7">
    <location>
        <begin position="769"/>
        <end position="882"/>
    </location>
</feature>
<sequence>MNPKPPARSPDRPTPPRFADCLLEWFVAPHLLETLQGDLHEEFAYQVERVGERRARWRYWREVLGFVRPYVIKREKSEYPSPSTFTMIRNYLKVAIRSLAKNKVYTFTNLSGLSVGLAACGLIALYIFTEWRVDRFHEKGNRIYRVVTNTVEKGEATMASNTVGRPVAETIRQEVPDVEAVIPVRRANFSIKQNNRYFFDKELFVGNDFLTTFSFPLIAGNPQTALRDPYTVVLTESTARKYFGTTAVLGKTLMLQDTLPFRVTGVTADPQPSHIDFKLLLSLPTFYAMNGNEDGQWFTWDEYCYVLLPEQADPVTAEKKIAALPMKHNGQEYRNNGMYVTHSLEPLPWIYLHSFGMPDLGGANNRSYGSAKQLYVLGVIGLFLLLLAGINFINLTTAHQGERAKEVGIRKAIGAAYSSLIGQFLGESLLLAYLAGFLAVLMMAAALPALNHLTDRAIPISILIHPITIGIGVVFLFMTGLLAGWYPALLLARFRPVETLKGRVARTKGAWLRRGLVVFQFCISLGLIVGTIVVVRQLQFMQGQQLGFNKERVLTIELRKLPRLDFINNYETIKQQVASLPNVQAVTGVSALPGRDGWNGQMVYPQGRPREQAFSLEVIPVDHDYVKTLGLTIRTGRDYSTQFTTDAGHAVLLNEAACKAIGWKPDEAVGKGIGTPGLENGQVVGVIKDFHQHGLQQKIAPILTFITPAYTYRYLAIRLGAGDVHNSVARIEQFWQTRFPGYDFDYYFLDEDFNRQYQTEQRLSTLVSIFAGLAIFIACLGLFALTTFTTEQRTKEIGIRKVLGASVTSIVALLSGDFLKLVIIAILVASPLAWWAMNQWLQDFAYKIEIEWWVFAGAGSLAIGIALLTVSFQSIKAALMNPVKSLRSE</sequence>
<dbReference type="Proteomes" id="UP000283523">
    <property type="component" value="Unassembled WGS sequence"/>
</dbReference>
<name>A0A418M628_9BACT</name>
<dbReference type="Pfam" id="PF12704">
    <property type="entry name" value="MacB_PCD"/>
    <property type="match status" value="1"/>
</dbReference>
<dbReference type="Pfam" id="PF02687">
    <property type="entry name" value="FtsX"/>
    <property type="match status" value="2"/>
</dbReference>
<feature type="transmembrane region" description="Helical" evidence="6">
    <location>
        <begin position="374"/>
        <end position="393"/>
    </location>
</feature>
<dbReference type="AlphaFoldDB" id="A0A418M628"/>
<keyword evidence="3 6" id="KW-0812">Transmembrane</keyword>
<feature type="transmembrane region" description="Helical" evidence="6">
    <location>
        <begin position="462"/>
        <end position="486"/>
    </location>
</feature>
<keyword evidence="4 6" id="KW-1133">Transmembrane helix</keyword>
<dbReference type="InterPro" id="IPR003838">
    <property type="entry name" value="ABC3_permease_C"/>
</dbReference>
<dbReference type="GO" id="GO:0005886">
    <property type="term" value="C:plasma membrane"/>
    <property type="evidence" value="ECO:0007669"/>
    <property type="project" value="UniProtKB-SubCell"/>
</dbReference>
<evidence type="ECO:0000313" key="10">
    <source>
        <dbReference type="Proteomes" id="UP000283523"/>
    </source>
</evidence>
<keyword evidence="10" id="KW-1185">Reference proteome</keyword>